<dbReference type="Pfam" id="PF01513">
    <property type="entry name" value="NAD_kinase"/>
    <property type="match status" value="1"/>
</dbReference>
<dbReference type="SUPFAM" id="SSF111331">
    <property type="entry name" value="NAD kinase/diacylglycerol kinase-like"/>
    <property type="match status" value="1"/>
</dbReference>
<dbReference type="Proteomes" id="UP000007813">
    <property type="component" value="Unassembled WGS sequence"/>
</dbReference>
<dbReference type="GO" id="GO:0006741">
    <property type="term" value="P:NADP+ biosynthetic process"/>
    <property type="evidence" value="ECO:0007669"/>
    <property type="project" value="InterPro"/>
</dbReference>
<evidence type="ECO:0000313" key="2">
    <source>
        <dbReference type="Proteomes" id="UP000007813"/>
    </source>
</evidence>
<keyword evidence="1" id="KW-0418">Kinase</keyword>
<dbReference type="InterPro" id="IPR016064">
    <property type="entry name" value="NAD/diacylglycerol_kinase_sf"/>
</dbReference>
<protein>
    <submittedName>
        <fullName evidence="1">ATP-NAD kinase</fullName>
    </submittedName>
</protein>
<dbReference type="OrthoDB" id="45424at2157"/>
<dbReference type="AlphaFoldDB" id="J3EZ38"/>
<dbReference type="InterPro" id="IPR039065">
    <property type="entry name" value="AcoX-like"/>
</dbReference>
<evidence type="ECO:0000313" key="1">
    <source>
        <dbReference type="EMBL" id="EJN60752.1"/>
    </source>
</evidence>
<reference evidence="1 2" key="1">
    <citation type="journal article" date="2012" name="J. Bacteriol.">
        <title>Draft Genome Sequence of the Extremely Halophilic Archaeon Halogranum salarium B-1T.</title>
        <authorList>
            <person name="Kim K.K."/>
            <person name="Lee K.C."/>
            <person name="Lee J.S."/>
        </authorList>
    </citation>
    <scope>NUCLEOTIDE SEQUENCE [LARGE SCALE GENOMIC DNA]</scope>
    <source>
        <strain evidence="1 2">B-1</strain>
    </source>
</reference>
<dbReference type="Gene3D" id="3.40.50.10330">
    <property type="entry name" value="Probable inorganic polyphosphate/atp-NAD kinase, domain 1"/>
    <property type="match status" value="1"/>
</dbReference>
<gene>
    <name evidence="1" type="ORF">HSB1_13550</name>
</gene>
<dbReference type="PATRIC" id="fig|1210908.3.peg.1297"/>
<name>J3EZ38_9EURY</name>
<organism evidence="1 2">
    <name type="scientific">Halogranum salarium B-1</name>
    <dbReference type="NCBI Taxonomy" id="1210908"/>
    <lineage>
        <taxon>Archaea</taxon>
        <taxon>Methanobacteriati</taxon>
        <taxon>Methanobacteriota</taxon>
        <taxon>Stenosarchaea group</taxon>
        <taxon>Halobacteria</taxon>
        <taxon>Halobacteriales</taxon>
        <taxon>Haloferacaceae</taxon>
    </lineage>
</organism>
<keyword evidence="1" id="KW-0808">Transferase</keyword>
<dbReference type="EMBL" id="ALJD01000003">
    <property type="protein sequence ID" value="EJN60752.1"/>
    <property type="molecule type" value="Genomic_DNA"/>
</dbReference>
<sequence>MSGNRRRQTTVGLVVNPAAGRDIRRLTGGASVSDNYAKRRTAECVLEGLTVVDDVHVLVMPDSTGLANKLVDDAPADLDVELLDTTVTASGRDTRQAAERFAERADAAVVLGGDGTNRDVAHGIGDVPVVSISTGTNNVVPTPVDGTVAGAAAALVGSGAVPVEESTYRHGMVEARVDGDEEKTVRGLATLGVLDRPFVGTRAILDPGDIVGGVVSRASSTEIGLSGIPGGLLTHRPDDPGGVGFRLGPPAESSRTVRAVTVPGVLSTVGVEDYRVLDDGEDYVFEMPRGVVSVDGERELAVRDATIRVRPLADGPRMVRIEDVVERGAQEGWFRVDVGAVSPERSE</sequence>
<dbReference type="RefSeq" id="WP_009366471.1">
    <property type="nucleotide sequence ID" value="NZ_ALJD01000003.1"/>
</dbReference>
<dbReference type="PANTHER" id="PTHR40697">
    <property type="entry name" value="ACETOIN CATABOLISM PROTEIN X"/>
    <property type="match status" value="1"/>
</dbReference>
<proteinExistence type="predicted"/>
<dbReference type="PANTHER" id="PTHR40697:SF3">
    <property type="entry name" value="ACETOIN CATABOLISM PROTEIN X"/>
    <property type="match status" value="1"/>
</dbReference>
<accession>J3EZ38</accession>
<comment type="caution">
    <text evidence="1">The sequence shown here is derived from an EMBL/GenBank/DDBJ whole genome shotgun (WGS) entry which is preliminary data.</text>
</comment>
<dbReference type="InterPro" id="IPR017438">
    <property type="entry name" value="ATP-NAD_kinase_N"/>
</dbReference>
<dbReference type="InterPro" id="IPR002504">
    <property type="entry name" value="NADK"/>
</dbReference>
<dbReference type="GO" id="GO:0003951">
    <property type="term" value="F:NAD+ kinase activity"/>
    <property type="evidence" value="ECO:0007669"/>
    <property type="project" value="InterPro"/>
</dbReference>
<dbReference type="eggNOG" id="arCOG01350">
    <property type="taxonomic scope" value="Archaea"/>
</dbReference>